<evidence type="ECO:0000313" key="2">
    <source>
        <dbReference type="Proteomes" id="UP001162501"/>
    </source>
</evidence>
<proteinExistence type="predicted"/>
<feature type="non-terminal residue" evidence="1">
    <location>
        <position position="1"/>
    </location>
</feature>
<feature type="non-terminal residue" evidence="1">
    <location>
        <position position="196"/>
    </location>
</feature>
<protein>
    <submittedName>
        <fullName evidence="1">Uncharacterized protein</fullName>
    </submittedName>
</protein>
<gene>
    <name evidence="1" type="ORF">MRATA1EN22A_LOCUS2688</name>
</gene>
<accession>A0AC59Y7E8</accession>
<organism evidence="1 2">
    <name type="scientific">Rangifer tarandus platyrhynchus</name>
    <name type="common">Svalbard reindeer</name>
    <dbReference type="NCBI Taxonomy" id="3082113"/>
    <lineage>
        <taxon>Eukaryota</taxon>
        <taxon>Metazoa</taxon>
        <taxon>Chordata</taxon>
        <taxon>Craniata</taxon>
        <taxon>Vertebrata</taxon>
        <taxon>Euteleostomi</taxon>
        <taxon>Mammalia</taxon>
        <taxon>Eutheria</taxon>
        <taxon>Laurasiatheria</taxon>
        <taxon>Artiodactyla</taxon>
        <taxon>Ruminantia</taxon>
        <taxon>Pecora</taxon>
        <taxon>Cervidae</taxon>
        <taxon>Odocoileinae</taxon>
        <taxon>Rangifer</taxon>
    </lineage>
</organism>
<evidence type="ECO:0000313" key="1">
    <source>
        <dbReference type="EMBL" id="CAM9451402.1"/>
    </source>
</evidence>
<sequence length="196" mass="21221">MRQARHSGCSQGRPHLPPLQDHSPGLQHCHPNSQCLTARVQGTGPSVAVMTNGLLRAHTGNQTLSPWDPESLSALRHALLAVITSLSDLLTKPLQDRLTDISPIRRLVRPAELLAPPPDAAVNTQTGNHFITVKNCKDSHKSHCYDDDWNQTTAELTVSEKGGQNLPETSLRISAPLASCRDAVIHWAFSTGGLAE</sequence>
<reference evidence="1" key="1">
    <citation type="submission" date="2023-05" db="EMBL/GenBank/DDBJ databases">
        <authorList>
            <consortium name="ELIXIR-Norway"/>
        </authorList>
    </citation>
    <scope>NUCLEOTIDE SEQUENCE</scope>
</reference>
<dbReference type="EMBL" id="OX596095">
    <property type="protein sequence ID" value="CAM9451402.1"/>
    <property type="molecule type" value="Genomic_DNA"/>
</dbReference>
<reference evidence="1" key="2">
    <citation type="submission" date="2025-03" db="EMBL/GenBank/DDBJ databases">
        <authorList>
            <consortium name="ELIXIR-Norway"/>
            <consortium name="Elixir Norway"/>
        </authorList>
    </citation>
    <scope>NUCLEOTIDE SEQUENCE</scope>
</reference>
<name>A0AC59Y7E8_RANTA</name>
<dbReference type="Proteomes" id="UP001162501">
    <property type="component" value="Chromosome 11"/>
</dbReference>